<evidence type="ECO:0000313" key="2">
    <source>
        <dbReference type="EMBL" id="CBJ32630.1"/>
    </source>
</evidence>
<dbReference type="Proteomes" id="UP000002630">
    <property type="component" value="Linkage Group LG08"/>
</dbReference>
<reference evidence="2 3" key="1">
    <citation type="journal article" date="2010" name="Nature">
        <title>The Ectocarpus genome and the independent evolution of multicellularity in brown algae.</title>
        <authorList>
            <person name="Cock J.M."/>
            <person name="Sterck L."/>
            <person name="Rouze P."/>
            <person name="Scornet D."/>
            <person name="Allen A.E."/>
            <person name="Amoutzias G."/>
            <person name="Anthouard V."/>
            <person name="Artiguenave F."/>
            <person name="Aury J.M."/>
            <person name="Badger J.H."/>
            <person name="Beszteri B."/>
            <person name="Billiau K."/>
            <person name="Bonnet E."/>
            <person name="Bothwell J.H."/>
            <person name="Bowler C."/>
            <person name="Boyen C."/>
            <person name="Brownlee C."/>
            <person name="Carrano C.J."/>
            <person name="Charrier B."/>
            <person name="Cho G.Y."/>
            <person name="Coelho S.M."/>
            <person name="Collen J."/>
            <person name="Corre E."/>
            <person name="Da Silva C."/>
            <person name="Delage L."/>
            <person name="Delaroque N."/>
            <person name="Dittami S.M."/>
            <person name="Doulbeau S."/>
            <person name="Elias M."/>
            <person name="Farnham G."/>
            <person name="Gachon C.M."/>
            <person name="Gschloessl B."/>
            <person name="Heesch S."/>
            <person name="Jabbari K."/>
            <person name="Jubin C."/>
            <person name="Kawai H."/>
            <person name="Kimura K."/>
            <person name="Kloareg B."/>
            <person name="Kupper F.C."/>
            <person name="Lang D."/>
            <person name="Le Bail A."/>
            <person name="Leblanc C."/>
            <person name="Lerouge P."/>
            <person name="Lohr M."/>
            <person name="Lopez P.J."/>
            <person name="Martens C."/>
            <person name="Maumus F."/>
            <person name="Michel G."/>
            <person name="Miranda-Saavedra D."/>
            <person name="Morales J."/>
            <person name="Moreau H."/>
            <person name="Motomura T."/>
            <person name="Nagasato C."/>
            <person name="Napoli C.A."/>
            <person name="Nelson D.R."/>
            <person name="Nyvall-Collen P."/>
            <person name="Peters A.F."/>
            <person name="Pommier C."/>
            <person name="Potin P."/>
            <person name="Poulain J."/>
            <person name="Quesneville H."/>
            <person name="Read B."/>
            <person name="Rensing S.A."/>
            <person name="Ritter A."/>
            <person name="Rousvoal S."/>
            <person name="Samanta M."/>
            <person name="Samson G."/>
            <person name="Schroeder D.C."/>
            <person name="Segurens B."/>
            <person name="Strittmatter M."/>
            <person name="Tonon T."/>
            <person name="Tregear J.W."/>
            <person name="Valentin K."/>
            <person name="von Dassow P."/>
            <person name="Yamagishi T."/>
            <person name="Van de Peer Y."/>
            <person name="Wincker P."/>
        </authorList>
    </citation>
    <scope>NUCLEOTIDE SEQUENCE [LARGE SCALE GENOMIC DNA]</scope>
    <source>
        <strain evidence="3">Ec32 / CCAP1310/4</strain>
    </source>
</reference>
<dbReference type="OrthoDB" id="10351665at2759"/>
<accession>D7FZ13</accession>
<dbReference type="EMBL" id="FN649733">
    <property type="protein sequence ID" value="CBJ32630.1"/>
    <property type="molecule type" value="Genomic_DNA"/>
</dbReference>
<dbReference type="AlphaFoldDB" id="D7FZ13"/>
<evidence type="ECO:0000256" key="1">
    <source>
        <dbReference type="SAM" id="MobiDB-lite"/>
    </source>
</evidence>
<feature type="region of interest" description="Disordered" evidence="1">
    <location>
        <begin position="50"/>
        <end position="100"/>
    </location>
</feature>
<protein>
    <submittedName>
        <fullName evidence="2">Hypothetical secreted protein</fullName>
    </submittedName>
</protein>
<proteinExistence type="predicted"/>
<keyword evidence="3" id="KW-1185">Reference proteome</keyword>
<dbReference type="EMBL" id="FN648544">
    <property type="protein sequence ID" value="CBJ32630.1"/>
    <property type="molecule type" value="Genomic_DNA"/>
</dbReference>
<dbReference type="InParanoid" id="D7FZ13"/>
<evidence type="ECO:0000313" key="3">
    <source>
        <dbReference type="Proteomes" id="UP000002630"/>
    </source>
</evidence>
<organism evidence="2 3">
    <name type="scientific">Ectocarpus siliculosus</name>
    <name type="common">Brown alga</name>
    <name type="synonym">Conferva siliculosa</name>
    <dbReference type="NCBI Taxonomy" id="2880"/>
    <lineage>
        <taxon>Eukaryota</taxon>
        <taxon>Sar</taxon>
        <taxon>Stramenopiles</taxon>
        <taxon>Ochrophyta</taxon>
        <taxon>PX clade</taxon>
        <taxon>Phaeophyceae</taxon>
        <taxon>Ectocarpales</taxon>
        <taxon>Ectocarpaceae</taxon>
        <taxon>Ectocarpus</taxon>
    </lineage>
</organism>
<sequence>MQNERRNTGVVSRAAAAVLLVSCLVVGIVIGARGSSSSGNLRAQQYSAASVGSAPSAAGSEDKPAGNLVLPKPLKHTGDEQLAGDIDVGSPAGAWGPDDEEKDDWVNLFGMDGARTREGGASPAGNLPRFIDLMVEDGMSFSFSYDYDGAWFH</sequence>
<name>D7FZ13_ECTSI</name>
<feature type="compositionally biased region" description="Low complexity" evidence="1">
    <location>
        <begin position="50"/>
        <end position="59"/>
    </location>
</feature>
<gene>
    <name evidence="2" type="ORF">Esi_0351_0007</name>
</gene>